<feature type="transmembrane region" description="Helical" evidence="1">
    <location>
        <begin position="29"/>
        <end position="50"/>
    </location>
</feature>
<evidence type="ECO:0000313" key="2">
    <source>
        <dbReference type="EMBL" id="PSB19720.1"/>
    </source>
</evidence>
<keyword evidence="1" id="KW-0812">Transmembrane</keyword>
<comment type="caution">
    <text evidence="2">The sequence shown here is derived from an EMBL/GenBank/DDBJ whole genome shotgun (WGS) entry which is preliminary data.</text>
</comment>
<keyword evidence="1" id="KW-0472">Membrane</keyword>
<accession>A0A2T1DGU0</accession>
<dbReference type="Proteomes" id="UP000238634">
    <property type="component" value="Unassembled WGS sequence"/>
</dbReference>
<protein>
    <submittedName>
        <fullName evidence="2">Uncharacterized protein</fullName>
    </submittedName>
</protein>
<name>A0A2T1DGU0_9CYAN</name>
<keyword evidence="1" id="KW-1133">Transmembrane helix</keyword>
<dbReference type="AlphaFoldDB" id="A0A2T1DGU0"/>
<organism evidence="2 3">
    <name type="scientific">Phormidesmis priestleyi ULC007</name>
    <dbReference type="NCBI Taxonomy" id="1920490"/>
    <lineage>
        <taxon>Bacteria</taxon>
        <taxon>Bacillati</taxon>
        <taxon>Cyanobacteriota</taxon>
        <taxon>Cyanophyceae</taxon>
        <taxon>Leptolyngbyales</taxon>
        <taxon>Leptolyngbyaceae</taxon>
        <taxon>Phormidesmis</taxon>
    </lineage>
</organism>
<dbReference type="STRING" id="1920490.GCA_001895925_00124"/>
<proteinExistence type="predicted"/>
<evidence type="ECO:0000313" key="3">
    <source>
        <dbReference type="Proteomes" id="UP000238634"/>
    </source>
</evidence>
<keyword evidence="3" id="KW-1185">Reference proteome</keyword>
<evidence type="ECO:0000256" key="1">
    <source>
        <dbReference type="SAM" id="Phobius"/>
    </source>
</evidence>
<dbReference type="EMBL" id="PVWG01000009">
    <property type="protein sequence ID" value="PSB19720.1"/>
    <property type="molecule type" value="Genomic_DNA"/>
</dbReference>
<reference evidence="2 3" key="1">
    <citation type="submission" date="2018-02" db="EMBL/GenBank/DDBJ databases">
        <authorList>
            <person name="Cohen D.B."/>
            <person name="Kent A.D."/>
        </authorList>
    </citation>
    <scope>NUCLEOTIDE SEQUENCE [LARGE SCALE GENOMIC DNA]</scope>
    <source>
        <strain evidence="2 3">ULC007</strain>
    </source>
</reference>
<gene>
    <name evidence="2" type="ORF">C7B65_10530</name>
</gene>
<reference evidence="2 3" key="2">
    <citation type="submission" date="2018-03" db="EMBL/GenBank/DDBJ databases">
        <title>The ancient ancestry and fast evolution of plastids.</title>
        <authorList>
            <person name="Moore K.R."/>
            <person name="Magnabosco C."/>
            <person name="Momper L."/>
            <person name="Gold D.A."/>
            <person name="Bosak T."/>
            <person name="Fournier G.P."/>
        </authorList>
    </citation>
    <scope>NUCLEOTIDE SEQUENCE [LARGE SCALE GENOMIC DNA]</scope>
    <source>
        <strain evidence="2 3">ULC007</strain>
    </source>
</reference>
<sequence>MFCSDQAPVLWNLDKFTNLTKEKSMIRNICSNALLTIGLLVSASVAAPVWTTAQTASPFRADWQPLGHVNPKKPVRVQFVNESSQVVEYTLVGHTKGRKIAAGKTDEVSNVPLPVYLAINPVRDRVYVRYDIAVDAKENRVKIRIQPATTQGDRAFEIDKKGAIFAY</sequence>